<dbReference type="Proteomes" id="UP001141806">
    <property type="component" value="Unassembled WGS sequence"/>
</dbReference>
<keyword evidence="4 7" id="KW-0732">Signal</keyword>
<dbReference type="InterPro" id="IPR011042">
    <property type="entry name" value="6-blade_b-propeller_TolB-like"/>
</dbReference>
<dbReference type="GO" id="GO:0016787">
    <property type="term" value="F:hydrolase activity"/>
    <property type="evidence" value="ECO:0007669"/>
    <property type="project" value="TreeGrafter"/>
</dbReference>
<evidence type="ECO:0000256" key="4">
    <source>
        <dbReference type="ARBA" id="ARBA00022729"/>
    </source>
</evidence>
<dbReference type="GO" id="GO:0005773">
    <property type="term" value="C:vacuole"/>
    <property type="evidence" value="ECO:0007669"/>
    <property type="project" value="UniProtKB-SubCell"/>
</dbReference>
<keyword evidence="5" id="KW-0325">Glycoprotein</keyword>
<dbReference type="AlphaFoldDB" id="A0A9Q0KKF8"/>
<name>A0A9Q0KKF8_9MAGN</name>
<dbReference type="Pfam" id="PF20067">
    <property type="entry name" value="SSL_N"/>
    <property type="match status" value="1"/>
</dbReference>
<evidence type="ECO:0000256" key="1">
    <source>
        <dbReference type="ARBA" id="ARBA00004116"/>
    </source>
</evidence>
<gene>
    <name evidence="9" type="ORF">NE237_005346</name>
</gene>
<feature type="chain" id="PRO_5040303988" description="Strictosidine synthase conserved region domain-containing protein" evidence="7">
    <location>
        <begin position="22"/>
        <end position="472"/>
    </location>
</feature>
<keyword evidence="10" id="KW-1185">Reference proteome</keyword>
<reference evidence="9" key="1">
    <citation type="journal article" date="2023" name="Plant J.">
        <title>The genome of the king protea, Protea cynaroides.</title>
        <authorList>
            <person name="Chang J."/>
            <person name="Duong T.A."/>
            <person name="Schoeman C."/>
            <person name="Ma X."/>
            <person name="Roodt D."/>
            <person name="Barker N."/>
            <person name="Li Z."/>
            <person name="Van de Peer Y."/>
            <person name="Mizrachi E."/>
        </authorList>
    </citation>
    <scope>NUCLEOTIDE SEQUENCE</scope>
    <source>
        <tissue evidence="9">Young leaves</tissue>
    </source>
</reference>
<feature type="signal peptide" evidence="7">
    <location>
        <begin position="1"/>
        <end position="21"/>
    </location>
</feature>
<sequence length="472" mass="52645">MNWKLFLTATTLGVLCIFLSRSPIQLFLPPSIPGSQDKLQAAEVIPLVGAVGPESLAFDPNGEGPYTGVANGRILKWQGQAQGWTEFSVTSPQREDCVRPFAPEMEHLCGRPLGLKFHPKTGDLYIADAYLGLHMVSPDGGPATKLVNQVEGEPLRFINDMDIHEEENAIYFTDTSTVFQRRQFMAAIVSVDKTGRLLKYDISTKEVTVLLRGLAFANGVALSKDRSFVLVAETTSCRVLRYWLQGPKAGTQDVFAVLPGFPDNVRRNSKGEFWVALHAKKGFLANLILSNSFFGKTLLKLPISIKQLHLMFVGFKAHATAVKLNEEGQVVEVLEDCDGRNLKFISEVEEKDGDLWIGSVLMPFMARRYKLGWGQQDSSDTHHTQRITGHGDSPELELSNASTSIAEAFRKPVWENRGPTYECLQYMRGRVYSSPFLFLGARARGVRFFDAWMANSWAPTGSPHLKWRSRMA</sequence>
<evidence type="ECO:0000313" key="9">
    <source>
        <dbReference type="EMBL" id="KAJ4972247.1"/>
    </source>
</evidence>
<evidence type="ECO:0000313" key="10">
    <source>
        <dbReference type="Proteomes" id="UP001141806"/>
    </source>
</evidence>
<dbReference type="PANTHER" id="PTHR10426:SF69">
    <property type="entry name" value="PROTEIN STRICTOSIDINE SYNTHASE-LIKE 10"/>
    <property type="match status" value="1"/>
</dbReference>
<evidence type="ECO:0000256" key="2">
    <source>
        <dbReference type="ARBA" id="ARBA00009191"/>
    </source>
</evidence>
<comment type="similarity">
    <text evidence="2">Belongs to the strictosidine synthase family.</text>
</comment>
<comment type="caution">
    <text evidence="9">The sequence shown here is derived from an EMBL/GenBank/DDBJ whole genome shotgun (WGS) entry which is preliminary data.</text>
</comment>
<dbReference type="EMBL" id="JAMYWD010000005">
    <property type="protein sequence ID" value="KAJ4972247.1"/>
    <property type="molecule type" value="Genomic_DNA"/>
</dbReference>
<dbReference type="FunFam" id="2.120.10.30:FF:000032">
    <property type="entry name" value="Protein STRICTOSIDINE SYNTHASE-LIKE 13"/>
    <property type="match status" value="1"/>
</dbReference>
<evidence type="ECO:0000256" key="5">
    <source>
        <dbReference type="ARBA" id="ARBA00023180"/>
    </source>
</evidence>
<dbReference type="OrthoDB" id="5307922at2759"/>
<dbReference type="Gene3D" id="2.120.10.30">
    <property type="entry name" value="TolB, C-terminal domain"/>
    <property type="match status" value="1"/>
</dbReference>
<accession>A0A9Q0KKF8</accession>
<dbReference type="InterPro" id="IPR018119">
    <property type="entry name" value="Strictosidine_synth_cons-reg"/>
</dbReference>
<proteinExistence type="inferred from homology"/>
<dbReference type="PANTHER" id="PTHR10426">
    <property type="entry name" value="STRICTOSIDINE SYNTHASE-RELATED"/>
    <property type="match status" value="1"/>
</dbReference>
<feature type="domain" description="Strictosidine synthase conserved region" evidence="8">
    <location>
        <begin position="159"/>
        <end position="246"/>
    </location>
</feature>
<organism evidence="9 10">
    <name type="scientific">Protea cynaroides</name>
    <dbReference type="NCBI Taxonomy" id="273540"/>
    <lineage>
        <taxon>Eukaryota</taxon>
        <taxon>Viridiplantae</taxon>
        <taxon>Streptophyta</taxon>
        <taxon>Embryophyta</taxon>
        <taxon>Tracheophyta</taxon>
        <taxon>Spermatophyta</taxon>
        <taxon>Magnoliopsida</taxon>
        <taxon>Proteales</taxon>
        <taxon>Proteaceae</taxon>
        <taxon>Protea</taxon>
    </lineage>
</organism>
<evidence type="ECO:0000256" key="7">
    <source>
        <dbReference type="SAM" id="SignalP"/>
    </source>
</evidence>
<feature type="region of interest" description="Disordered" evidence="6">
    <location>
        <begin position="375"/>
        <end position="396"/>
    </location>
</feature>
<evidence type="ECO:0000256" key="6">
    <source>
        <dbReference type="SAM" id="MobiDB-lite"/>
    </source>
</evidence>
<evidence type="ECO:0000259" key="8">
    <source>
        <dbReference type="Pfam" id="PF03088"/>
    </source>
</evidence>
<dbReference type="SUPFAM" id="SSF63829">
    <property type="entry name" value="Calcium-dependent phosphotriesterase"/>
    <property type="match status" value="1"/>
</dbReference>
<keyword evidence="3" id="KW-0926">Vacuole</keyword>
<protein>
    <recommendedName>
        <fullName evidence="8">Strictosidine synthase conserved region domain-containing protein</fullName>
    </recommendedName>
</protein>
<dbReference type="GO" id="GO:0012505">
    <property type="term" value="C:endomembrane system"/>
    <property type="evidence" value="ECO:0007669"/>
    <property type="project" value="TreeGrafter"/>
</dbReference>
<dbReference type="Pfam" id="PF03088">
    <property type="entry name" value="Str_synth"/>
    <property type="match status" value="1"/>
</dbReference>
<evidence type="ECO:0000256" key="3">
    <source>
        <dbReference type="ARBA" id="ARBA00022554"/>
    </source>
</evidence>
<comment type="subcellular location">
    <subcellularLocation>
        <location evidence="1">Vacuole</location>
    </subcellularLocation>
</comment>